<feature type="domain" description="ABC3 transporter permease C-terminal" evidence="8">
    <location>
        <begin position="297"/>
        <end position="412"/>
    </location>
</feature>
<evidence type="ECO:0000256" key="1">
    <source>
        <dbReference type="ARBA" id="ARBA00004651"/>
    </source>
</evidence>
<comment type="caution">
    <text evidence="10">The sequence shown here is derived from an EMBL/GenBank/DDBJ whole genome shotgun (WGS) entry which is preliminary data.</text>
</comment>
<feature type="transmembrane region" description="Helical" evidence="7">
    <location>
        <begin position="21"/>
        <end position="45"/>
    </location>
</feature>
<dbReference type="Proteomes" id="UP000295210">
    <property type="component" value="Unassembled WGS sequence"/>
</dbReference>
<feature type="transmembrane region" description="Helical" evidence="7">
    <location>
        <begin position="291"/>
        <end position="318"/>
    </location>
</feature>
<keyword evidence="2" id="KW-1003">Cell membrane</keyword>
<accession>A0A4V2PV22</accession>
<evidence type="ECO:0000256" key="6">
    <source>
        <dbReference type="ARBA" id="ARBA00038076"/>
    </source>
</evidence>
<organism evidence="10 11">
    <name type="scientific">Acidipila rosea</name>
    <dbReference type="NCBI Taxonomy" id="768535"/>
    <lineage>
        <taxon>Bacteria</taxon>
        <taxon>Pseudomonadati</taxon>
        <taxon>Acidobacteriota</taxon>
        <taxon>Terriglobia</taxon>
        <taxon>Terriglobales</taxon>
        <taxon>Acidobacteriaceae</taxon>
        <taxon>Acidipila</taxon>
    </lineage>
</organism>
<evidence type="ECO:0000256" key="7">
    <source>
        <dbReference type="SAM" id="Phobius"/>
    </source>
</evidence>
<keyword evidence="3 7" id="KW-0812">Transmembrane</keyword>
<name>A0A4V2PV22_9BACT</name>
<dbReference type="OrthoDB" id="9770099at2"/>
<dbReference type="PANTHER" id="PTHR30572:SF4">
    <property type="entry name" value="ABC TRANSPORTER PERMEASE YTRF"/>
    <property type="match status" value="1"/>
</dbReference>
<feature type="transmembrane region" description="Helical" evidence="7">
    <location>
        <begin position="338"/>
        <end position="371"/>
    </location>
</feature>
<evidence type="ECO:0000256" key="5">
    <source>
        <dbReference type="ARBA" id="ARBA00023136"/>
    </source>
</evidence>
<dbReference type="Pfam" id="PF12704">
    <property type="entry name" value="MacB_PCD"/>
    <property type="match status" value="1"/>
</dbReference>
<feature type="domain" description="MacB-like periplasmic core" evidence="9">
    <location>
        <begin position="24"/>
        <end position="256"/>
    </location>
</feature>
<dbReference type="GO" id="GO:0022857">
    <property type="term" value="F:transmembrane transporter activity"/>
    <property type="evidence" value="ECO:0007669"/>
    <property type="project" value="TreeGrafter"/>
</dbReference>
<dbReference type="GO" id="GO:0005886">
    <property type="term" value="C:plasma membrane"/>
    <property type="evidence" value="ECO:0007669"/>
    <property type="project" value="UniProtKB-SubCell"/>
</dbReference>
<comment type="subcellular location">
    <subcellularLocation>
        <location evidence="1">Cell membrane</location>
        <topology evidence="1">Multi-pass membrane protein</topology>
    </subcellularLocation>
</comment>
<feature type="transmembrane region" description="Helical" evidence="7">
    <location>
        <begin position="383"/>
        <end position="405"/>
    </location>
</feature>
<dbReference type="InterPro" id="IPR050250">
    <property type="entry name" value="Macrolide_Exporter_MacB"/>
</dbReference>
<evidence type="ECO:0000313" key="11">
    <source>
        <dbReference type="Proteomes" id="UP000295210"/>
    </source>
</evidence>
<keyword evidence="5 7" id="KW-0472">Membrane</keyword>
<dbReference type="PANTHER" id="PTHR30572">
    <property type="entry name" value="MEMBRANE COMPONENT OF TRANSPORTER-RELATED"/>
    <property type="match status" value="1"/>
</dbReference>
<proteinExistence type="inferred from homology"/>
<reference evidence="10 11" key="1">
    <citation type="submission" date="2019-03" db="EMBL/GenBank/DDBJ databases">
        <title>Genomic Encyclopedia of Type Strains, Phase IV (KMG-IV): sequencing the most valuable type-strain genomes for metagenomic binning, comparative biology and taxonomic classification.</title>
        <authorList>
            <person name="Goeker M."/>
        </authorList>
    </citation>
    <scope>NUCLEOTIDE SEQUENCE [LARGE SCALE GENOMIC DNA]</scope>
    <source>
        <strain evidence="10 11">DSM 103428</strain>
    </source>
</reference>
<dbReference type="AlphaFoldDB" id="A0A4V2PV22"/>
<evidence type="ECO:0000256" key="2">
    <source>
        <dbReference type="ARBA" id="ARBA00022475"/>
    </source>
</evidence>
<evidence type="ECO:0000256" key="4">
    <source>
        <dbReference type="ARBA" id="ARBA00022989"/>
    </source>
</evidence>
<dbReference type="RefSeq" id="WP_131996224.1">
    <property type="nucleotide sequence ID" value="NZ_SMGK01000003.1"/>
</dbReference>
<evidence type="ECO:0000259" key="8">
    <source>
        <dbReference type="Pfam" id="PF02687"/>
    </source>
</evidence>
<sequence length="419" mass="45509">MAISDTRESVRMAMETLRGNKLRSGLTILGVVIGVATVIAISSIINGVNNKFQTFVDSLGTNVIWVFHMPVINVRPTAAMLARKKLTFDDADAIRKLPHVVAVDPSQQYQDFALGVGSVAVKYGSKKIQHTTLQGDSPSYSKVQDVELREGRVFNQMDEDRAADVVVLGYDTADTLFGNTDPLGKEVEINGDLFTVIGVLGKAKQPFGSGKNPQDNIAIFPLVTFRKIHREVQDVWISVKYDDPANKSIVEEEIRSLLRARRRVRVEQPDNFAIFSPDSISRLWSQITSGLVIFMIAVSSVGLMVGGVGVMNIMLVSVTERTKEIGVRKAIGATKRNIMVQFTVEAITLCALGGVLGITTGALITLAVRLAMGAALPASMSTLWAVIGFTVSLAIGLVFGIYPAWKAANLDPIEALRYE</sequence>
<evidence type="ECO:0000313" key="10">
    <source>
        <dbReference type="EMBL" id="TCK72631.1"/>
    </source>
</evidence>
<dbReference type="InterPro" id="IPR025857">
    <property type="entry name" value="MacB_PCD"/>
</dbReference>
<dbReference type="EMBL" id="SMGK01000003">
    <property type="protein sequence ID" value="TCK72631.1"/>
    <property type="molecule type" value="Genomic_DNA"/>
</dbReference>
<evidence type="ECO:0000259" key="9">
    <source>
        <dbReference type="Pfam" id="PF12704"/>
    </source>
</evidence>
<evidence type="ECO:0000256" key="3">
    <source>
        <dbReference type="ARBA" id="ARBA00022692"/>
    </source>
</evidence>
<keyword evidence="11" id="KW-1185">Reference proteome</keyword>
<dbReference type="Pfam" id="PF02687">
    <property type="entry name" value="FtsX"/>
    <property type="match status" value="1"/>
</dbReference>
<protein>
    <submittedName>
        <fullName evidence="10">Putative ABC transport system permease protein</fullName>
    </submittedName>
</protein>
<gene>
    <name evidence="10" type="ORF">C7378_2216</name>
</gene>
<comment type="similarity">
    <text evidence="6">Belongs to the ABC-4 integral membrane protein family.</text>
</comment>
<keyword evidence="4 7" id="KW-1133">Transmembrane helix</keyword>
<dbReference type="InterPro" id="IPR003838">
    <property type="entry name" value="ABC3_permease_C"/>
</dbReference>